<sequence length="89" mass="9843">MRLGNKSVIGTAFDALHSDMVEFPADTKPKLMKKGKKKEKANKQGIETDTSKKKTVKDVTLTNEEVIGSCESSLSPTLSDMCVHFRNEI</sequence>
<protein>
    <submittedName>
        <fullName evidence="2">Uncharacterized protein</fullName>
    </submittedName>
</protein>
<dbReference type="EMBL" id="ASPP01004020">
    <property type="protein sequence ID" value="ETO32666.1"/>
    <property type="molecule type" value="Genomic_DNA"/>
</dbReference>
<comment type="caution">
    <text evidence="2">The sequence shown here is derived from an EMBL/GenBank/DDBJ whole genome shotgun (WGS) entry which is preliminary data.</text>
</comment>
<name>X6P369_RETFI</name>
<proteinExistence type="predicted"/>
<evidence type="ECO:0000256" key="1">
    <source>
        <dbReference type="SAM" id="MobiDB-lite"/>
    </source>
</evidence>
<organism evidence="2 3">
    <name type="scientific">Reticulomyxa filosa</name>
    <dbReference type="NCBI Taxonomy" id="46433"/>
    <lineage>
        <taxon>Eukaryota</taxon>
        <taxon>Sar</taxon>
        <taxon>Rhizaria</taxon>
        <taxon>Retaria</taxon>
        <taxon>Foraminifera</taxon>
        <taxon>Monothalamids</taxon>
        <taxon>Reticulomyxidae</taxon>
        <taxon>Reticulomyxa</taxon>
    </lineage>
</organism>
<accession>X6P369</accession>
<evidence type="ECO:0000313" key="2">
    <source>
        <dbReference type="EMBL" id="ETO32666.1"/>
    </source>
</evidence>
<keyword evidence="3" id="KW-1185">Reference proteome</keyword>
<dbReference type="Proteomes" id="UP000023152">
    <property type="component" value="Unassembled WGS sequence"/>
</dbReference>
<feature type="compositionally biased region" description="Basic residues" evidence="1">
    <location>
        <begin position="30"/>
        <end position="40"/>
    </location>
</feature>
<evidence type="ECO:0000313" key="3">
    <source>
        <dbReference type="Proteomes" id="UP000023152"/>
    </source>
</evidence>
<gene>
    <name evidence="2" type="ORF">RFI_04448</name>
</gene>
<feature type="region of interest" description="Disordered" evidence="1">
    <location>
        <begin position="27"/>
        <end position="50"/>
    </location>
</feature>
<reference evidence="2 3" key="1">
    <citation type="journal article" date="2013" name="Curr. Biol.">
        <title>The Genome of the Foraminiferan Reticulomyxa filosa.</title>
        <authorList>
            <person name="Glockner G."/>
            <person name="Hulsmann N."/>
            <person name="Schleicher M."/>
            <person name="Noegel A.A."/>
            <person name="Eichinger L."/>
            <person name="Gallinger C."/>
            <person name="Pawlowski J."/>
            <person name="Sierra R."/>
            <person name="Euteneuer U."/>
            <person name="Pillet L."/>
            <person name="Moustafa A."/>
            <person name="Platzer M."/>
            <person name="Groth M."/>
            <person name="Szafranski K."/>
            <person name="Schliwa M."/>
        </authorList>
    </citation>
    <scope>NUCLEOTIDE SEQUENCE [LARGE SCALE GENOMIC DNA]</scope>
</reference>
<dbReference type="AlphaFoldDB" id="X6P369"/>